<keyword evidence="1" id="KW-0732">Signal</keyword>
<dbReference type="Proteomes" id="UP000010474">
    <property type="component" value="Chromosome"/>
</dbReference>
<evidence type="ECO:0000259" key="2">
    <source>
        <dbReference type="Pfam" id="PF07589"/>
    </source>
</evidence>
<dbReference type="EMBL" id="CP003659">
    <property type="protein sequence ID" value="AFZ60716.1"/>
    <property type="molecule type" value="Genomic_DNA"/>
</dbReference>
<dbReference type="Pfam" id="PF07589">
    <property type="entry name" value="PEP-CTERM"/>
    <property type="match status" value="1"/>
</dbReference>
<keyword evidence="4" id="KW-1185">Reference proteome</keyword>
<reference evidence="4" key="1">
    <citation type="journal article" date="2013" name="Proc. Natl. Acad. Sci. U.S.A.">
        <title>Improving the coverage of the cyanobacterial phylum using diversity-driven genome sequencing.</title>
        <authorList>
            <person name="Shih P.M."/>
            <person name="Wu D."/>
            <person name="Latifi A."/>
            <person name="Axen S.D."/>
            <person name="Fewer D.P."/>
            <person name="Talla E."/>
            <person name="Calteau A."/>
            <person name="Cai F."/>
            <person name="Tandeau de Marsac N."/>
            <person name="Rippka R."/>
            <person name="Herdman M."/>
            <person name="Sivonen K."/>
            <person name="Coursin T."/>
            <person name="Laurent T."/>
            <person name="Goodwin L."/>
            <person name="Nolan M."/>
            <person name="Davenport K.W."/>
            <person name="Han C.S."/>
            <person name="Rubin E.M."/>
            <person name="Eisen J.A."/>
            <person name="Woyke T."/>
            <person name="Gugger M."/>
            <person name="Kerfeld C.A."/>
        </authorList>
    </citation>
    <scope>NUCLEOTIDE SEQUENCE [LARGE SCALE GENOMIC DNA]</scope>
    <source>
        <strain evidence="4">ATCC 27899 / PCC 7122</strain>
    </source>
</reference>
<dbReference type="HOGENOM" id="CLU_1248482_0_0_3"/>
<evidence type="ECO:0000313" key="4">
    <source>
        <dbReference type="Proteomes" id="UP000010474"/>
    </source>
</evidence>
<gene>
    <name evidence="3" type="ordered locus">Anacy_5397</name>
</gene>
<feature type="domain" description="Ice-binding protein C-terminal" evidence="2">
    <location>
        <begin position="187"/>
        <end position="208"/>
    </location>
</feature>
<dbReference type="PATRIC" id="fig|272123.3.peg.5848"/>
<dbReference type="InterPro" id="IPR013424">
    <property type="entry name" value="Ice-binding_C"/>
</dbReference>
<sequence length="221" mass="23076">MTTSSLLQKISVLAATSAIAVMATTGKASATTFYLGNGLNLPQINSSFNYSEDGISLVATGTQNSGASRNVYQSIFGLGVANNNNIFNVVGNQIDGGTSLGETLKLTFTNTAVKLLSATFSRVGSNDSFKLLVDGNQFIAADIPGGNFLDLDISKFTFSPSPTGTVFGFTVNDANDDYLVKYVEVEAVPEPASVLGLLAFGAMGAGSMIKRKQQQKAMVKA</sequence>
<dbReference type="eggNOG" id="ENOG5032U33">
    <property type="taxonomic scope" value="Bacteria"/>
</dbReference>
<dbReference type="AlphaFoldDB" id="K9ZNF1"/>
<evidence type="ECO:0000313" key="3">
    <source>
        <dbReference type="EMBL" id="AFZ60716.1"/>
    </source>
</evidence>
<dbReference type="KEGG" id="acy:Anacy_5397"/>
<name>K9ZNF1_ANACC</name>
<dbReference type="OrthoDB" id="490896at2"/>
<feature type="signal peptide" evidence="1">
    <location>
        <begin position="1"/>
        <end position="30"/>
    </location>
</feature>
<feature type="chain" id="PRO_5030173415" evidence="1">
    <location>
        <begin position="31"/>
        <end position="221"/>
    </location>
</feature>
<dbReference type="NCBIfam" id="TIGR02595">
    <property type="entry name" value="PEP_CTERM"/>
    <property type="match status" value="1"/>
</dbReference>
<evidence type="ECO:0000256" key="1">
    <source>
        <dbReference type="SAM" id="SignalP"/>
    </source>
</evidence>
<protein>
    <submittedName>
        <fullName evidence="3">PEP motif putative anchor domain protein</fullName>
    </submittedName>
</protein>
<dbReference type="RefSeq" id="WP_015217328.1">
    <property type="nucleotide sequence ID" value="NC_019771.1"/>
</dbReference>
<accession>K9ZNF1</accession>
<proteinExistence type="predicted"/>
<organism evidence="3 4">
    <name type="scientific">Anabaena cylindrica (strain ATCC 27899 / PCC 7122)</name>
    <dbReference type="NCBI Taxonomy" id="272123"/>
    <lineage>
        <taxon>Bacteria</taxon>
        <taxon>Bacillati</taxon>
        <taxon>Cyanobacteriota</taxon>
        <taxon>Cyanophyceae</taxon>
        <taxon>Nostocales</taxon>
        <taxon>Nostocaceae</taxon>
        <taxon>Anabaena</taxon>
    </lineage>
</organism>